<feature type="active site" description="Schiff-base intermediate with substrate" evidence="12 14">
    <location>
        <position position="165"/>
    </location>
</feature>
<dbReference type="PIRSF" id="PIRSF001365">
    <property type="entry name" value="DHDPS"/>
    <property type="match status" value="1"/>
</dbReference>
<comment type="subunit">
    <text evidence="12">Homotetramer; dimer of dimers.</text>
</comment>
<evidence type="ECO:0000256" key="14">
    <source>
        <dbReference type="PIRSR" id="PIRSR001365-1"/>
    </source>
</evidence>
<dbReference type="Gene3D" id="3.20.20.70">
    <property type="entry name" value="Aldolase class I"/>
    <property type="match status" value="1"/>
</dbReference>
<evidence type="ECO:0000256" key="11">
    <source>
        <dbReference type="ARBA" id="ARBA00047836"/>
    </source>
</evidence>
<gene>
    <name evidence="12" type="primary">dapA</name>
    <name evidence="16" type="ORF">HNQ77_000075</name>
</gene>
<comment type="pathway">
    <text evidence="2 12">Amino-acid biosynthesis; L-lysine biosynthesis via DAP pathway; (S)-tetrahydrodipicolinate from L-aspartate: step 3/4.</text>
</comment>
<comment type="subcellular location">
    <subcellularLocation>
        <location evidence="12">Cytoplasm</location>
    </subcellularLocation>
</comment>
<dbReference type="PRINTS" id="PR00146">
    <property type="entry name" value="DHPICSNTHASE"/>
</dbReference>
<dbReference type="CDD" id="cd00950">
    <property type="entry name" value="DHDPS"/>
    <property type="match status" value="1"/>
</dbReference>
<dbReference type="GO" id="GO:0019877">
    <property type="term" value="P:diaminopimelate biosynthetic process"/>
    <property type="evidence" value="ECO:0007669"/>
    <property type="project" value="UniProtKB-UniRule"/>
</dbReference>
<dbReference type="UniPathway" id="UPA00034">
    <property type="reaction ID" value="UER00017"/>
</dbReference>
<dbReference type="HAMAP" id="MF_00418">
    <property type="entry name" value="DapA"/>
    <property type="match status" value="1"/>
</dbReference>
<dbReference type="PANTHER" id="PTHR12128:SF66">
    <property type="entry name" value="4-HYDROXY-2-OXOGLUTARATE ALDOLASE, MITOCHONDRIAL"/>
    <property type="match status" value="1"/>
</dbReference>
<evidence type="ECO:0000256" key="5">
    <source>
        <dbReference type="ARBA" id="ARBA00022490"/>
    </source>
</evidence>
<dbReference type="GO" id="GO:0005829">
    <property type="term" value="C:cytosol"/>
    <property type="evidence" value="ECO:0007669"/>
    <property type="project" value="TreeGrafter"/>
</dbReference>
<dbReference type="RefSeq" id="WP_050057408.1">
    <property type="nucleotide sequence ID" value="NZ_JACHEK010000001.1"/>
</dbReference>
<dbReference type="AlphaFoldDB" id="A0A841JNH2"/>
<dbReference type="InterPro" id="IPR013785">
    <property type="entry name" value="Aldolase_TIM"/>
</dbReference>
<comment type="similarity">
    <text evidence="3 12 13">Belongs to the DapA family.</text>
</comment>
<keyword evidence="8 12" id="KW-0457">Lysine biosynthesis</keyword>
<evidence type="ECO:0000256" key="6">
    <source>
        <dbReference type="ARBA" id="ARBA00022605"/>
    </source>
</evidence>
<evidence type="ECO:0000313" key="17">
    <source>
        <dbReference type="Proteomes" id="UP000538666"/>
    </source>
</evidence>
<keyword evidence="9 12" id="KW-0456">Lyase</keyword>
<dbReference type="InterPro" id="IPR020625">
    <property type="entry name" value="Schiff_base-form_aldolases_AS"/>
</dbReference>
<evidence type="ECO:0000256" key="3">
    <source>
        <dbReference type="ARBA" id="ARBA00007592"/>
    </source>
</evidence>
<evidence type="ECO:0000256" key="1">
    <source>
        <dbReference type="ARBA" id="ARBA00003294"/>
    </source>
</evidence>
<dbReference type="GO" id="GO:0009089">
    <property type="term" value="P:lysine biosynthetic process via diaminopimelate"/>
    <property type="evidence" value="ECO:0007669"/>
    <property type="project" value="UniProtKB-UniRule"/>
</dbReference>
<keyword evidence="5 12" id="KW-0963">Cytoplasm</keyword>
<evidence type="ECO:0000256" key="13">
    <source>
        <dbReference type="PIRNR" id="PIRNR001365"/>
    </source>
</evidence>
<evidence type="ECO:0000256" key="10">
    <source>
        <dbReference type="ARBA" id="ARBA00023270"/>
    </source>
</evidence>
<dbReference type="SMART" id="SM01130">
    <property type="entry name" value="DHDPS"/>
    <property type="match status" value="1"/>
</dbReference>
<dbReference type="InterPro" id="IPR002220">
    <property type="entry name" value="DapA-like"/>
</dbReference>
<accession>A0A841JNH2</accession>
<dbReference type="EC" id="4.3.3.7" evidence="4 12"/>
<protein>
    <recommendedName>
        <fullName evidence="4 12">4-hydroxy-tetrahydrodipicolinate synthase</fullName>
        <shortName evidence="12">HTPA synthase</shortName>
        <ecNumber evidence="4 12">4.3.3.7</ecNumber>
    </recommendedName>
</protein>
<feature type="site" description="Part of a proton relay during catalysis" evidence="12">
    <location>
        <position position="110"/>
    </location>
</feature>
<dbReference type="Proteomes" id="UP000538666">
    <property type="component" value="Unassembled WGS sequence"/>
</dbReference>
<name>A0A841JNH2_9BACT</name>
<reference evidence="16 17" key="1">
    <citation type="submission" date="2020-08" db="EMBL/GenBank/DDBJ databases">
        <title>Genomic Encyclopedia of Type Strains, Phase IV (KMG-IV): sequencing the most valuable type-strain genomes for metagenomic binning, comparative biology and taxonomic classification.</title>
        <authorList>
            <person name="Goeker M."/>
        </authorList>
    </citation>
    <scope>NUCLEOTIDE SEQUENCE [LARGE SCALE GENOMIC DNA]</scope>
    <source>
        <strain evidence="16 17">DSM 103733</strain>
    </source>
</reference>
<feature type="site" description="Part of a proton relay during catalysis" evidence="12">
    <location>
        <position position="46"/>
    </location>
</feature>
<keyword evidence="10 12" id="KW-0704">Schiff base</keyword>
<comment type="caution">
    <text evidence="16">The sequence shown here is derived from an EMBL/GenBank/DDBJ whole genome shotgun (WGS) entry which is preliminary data.</text>
</comment>
<dbReference type="GO" id="GO:0008840">
    <property type="term" value="F:4-hydroxy-tetrahydrodipicolinate synthase activity"/>
    <property type="evidence" value="ECO:0007669"/>
    <property type="project" value="UniProtKB-UniRule"/>
</dbReference>
<dbReference type="NCBIfam" id="TIGR00674">
    <property type="entry name" value="dapA"/>
    <property type="match status" value="1"/>
</dbReference>
<comment type="function">
    <text evidence="1 12">Catalyzes the condensation of (S)-aspartate-beta-semialdehyde [(S)-ASA] and pyruvate to 4-hydroxy-tetrahydrodipicolinate (HTPA).</text>
</comment>
<keyword evidence="7 12" id="KW-0220">Diaminopimelate biosynthesis</keyword>
<feature type="active site" description="Proton donor/acceptor" evidence="12 14">
    <location>
        <position position="136"/>
    </location>
</feature>
<dbReference type="PANTHER" id="PTHR12128">
    <property type="entry name" value="DIHYDRODIPICOLINATE SYNTHASE"/>
    <property type="match status" value="1"/>
</dbReference>
<evidence type="ECO:0000256" key="2">
    <source>
        <dbReference type="ARBA" id="ARBA00005120"/>
    </source>
</evidence>
<comment type="caution">
    <text evidence="12">Was originally thought to be a dihydrodipicolinate synthase (DHDPS), catalyzing the condensation of (S)-aspartate-beta-semialdehyde [(S)-ASA] and pyruvate to dihydrodipicolinate (DHDP). However, it was shown in E.coli that the product of the enzymatic reaction is not dihydrodipicolinate but in fact (4S)-4-hydroxy-2,3,4,5-tetrahydro-(2S)-dipicolinic acid (HTPA), and that the consecutive dehydration reaction leading to DHDP is not spontaneous but catalyzed by DapB.</text>
</comment>
<feature type="binding site" evidence="12 15">
    <location>
        <position position="207"/>
    </location>
    <ligand>
        <name>pyruvate</name>
        <dbReference type="ChEBI" id="CHEBI:15361"/>
    </ligand>
</feature>
<evidence type="ECO:0000256" key="12">
    <source>
        <dbReference type="HAMAP-Rule" id="MF_00418"/>
    </source>
</evidence>
<dbReference type="OrthoDB" id="9782828at2"/>
<keyword evidence="6 12" id="KW-0028">Amino-acid biosynthesis</keyword>
<evidence type="ECO:0000256" key="15">
    <source>
        <dbReference type="PIRSR" id="PIRSR001365-2"/>
    </source>
</evidence>
<evidence type="ECO:0000256" key="8">
    <source>
        <dbReference type="ARBA" id="ARBA00023154"/>
    </source>
</evidence>
<proteinExistence type="inferred from homology"/>
<dbReference type="Pfam" id="PF00701">
    <property type="entry name" value="DHDPS"/>
    <property type="match status" value="1"/>
</dbReference>
<evidence type="ECO:0000256" key="7">
    <source>
        <dbReference type="ARBA" id="ARBA00022915"/>
    </source>
</evidence>
<dbReference type="SUPFAM" id="SSF51569">
    <property type="entry name" value="Aldolase"/>
    <property type="match status" value="1"/>
</dbReference>
<comment type="catalytic activity">
    <reaction evidence="11 12">
        <text>L-aspartate 4-semialdehyde + pyruvate = (2S,4S)-4-hydroxy-2,3,4,5-tetrahydrodipicolinate + H2O + H(+)</text>
        <dbReference type="Rhea" id="RHEA:34171"/>
        <dbReference type="ChEBI" id="CHEBI:15361"/>
        <dbReference type="ChEBI" id="CHEBI:15377"/>
        <dbReference type="ChEBI" id="CHEBI:15378"/>
        <dbReference type="ChEBI" id="CHEBI:67139"/>
        <dbReference type="ChEBI" id="CHEBI:537519"/>
        <dbReference type="EC" id="4.3.3.7"/>
    </reaction>
</comment>
<dbReference type="PROSITE" id="PS00666">
    <property type="entry name" value="DHDPS_2"/>
    <property type="match status" value="1"/>
</dbReference>
<evidence type="ECO:0000256" key="4">
    <source>
        <dbReference type="ARBA" id="ARBA00012086"/>
    </source>
</evidence>
<feature type="binding site" evidence="12 15">
    <location>
        <position position="47"/>
    </location>
    <ligand>
        <name>pyruvate</name>
        <dbReference type="ChEBI" id="CHEBI:15361"/>
    </ligand>
</feature>
<dbReference type="EMBL" id="JACHEK010000001">
    <property type="protein sequence ID" value="MBB6142137.1"/>
    <property type="molecule type" value="Genomic_DNA"/>
</dbReference>
<sequence>MDVPIGCGTALVTPFRQDGSLDEQALYSLAQWQVESGIDWIVACGTTAETPTLDDGEWLQVLRIITEAAAGRIPVWAGCTHNATRHAVEKARLASRIPGITAILSANPYYNKPTQEGQFEHFQAVARSVNLPVVLYNIPSRTGANLEAATVLKLIEAAPNIRGVKESSGNLAQITELITLAPRDFRVYAGDDSMALGVIGAGGAGLVSVASNEIPNDMAEMIRAALENDWATARRINRKNYRLLLANFWESSPGPVKAVMAMMGKLGENYRLPMVPVTAATRARLERLAGELGLLVHSPQVEGDLRMF</sequence>
<organism evidence="16 17">
    <name type="scientific">Silvibacterium bohemicum</name>
    <dbReference type="NCBI Taxonomy" id="1577686"/>
    <lineage>
        <taxon>Bacteria</taxon>
        <taxon>Pseudomonadati</taxon>
        <taxon>Acidobacteriota</taxon>
        <taxon>Terriglobia</taxon>
        <taxon>Terriglobales</taxon>
        <taxon>Acidobacteriaceae</taxon>
        <taxon>Silvibacterium</taxon>
    </lineage>
</organism>
<evidence type="ECO:0000313" key="16">
    <source>
        <dbReference type="EMBL" id="MBB6142137.1"/>
    </source>
</evidence>
<dbReference type="InterPro" id="IPR005263">
    <property type="entry name" value="DapA"/>
</dbReference>
<keyword evidence="17" id="KW-1185">Reference proteome</keyword>
<evidence type="ECO:0000256" key="9">
    <source>
        <dbReference type="ARBA" id="ARBA00023239"/>
    </source>
</evidence>